<dbReference type="InterPro" id="IPR001106">
    <property type="entry name" value="Aromatic_Lyase"/>
</dbReference>
<dbReference type="SUPFAM" id="SSF48557">
    <property type="entry name" value="L-aspartase-like"/>
    <property type="match status" value="1"/>
</dbReference>
<comment type="caution">
    <text evidence="1">The sequence shown here is derived from an EMBL/GenBank/DDBJ whole genome shotgun (WGS) entry which is preliminary data.</text>
</comment>
<protein>
    <submittedName>
        <fullName evidence="1">Histidine ammonia-lyase</fullName>
        <ecNumber evidence="1">4.3.1.-</ecNumber>
    </submittedName>
</protein>
<dbReference type="EMBL" id="AUZX01000862">
    <property type="protein sequence ID" value="EQD80204.1"/>
    <property type="molecule type" value="Genomic_DNA"/>
</dbReference>
<accession>T1DFV1</accession>
<dbReference type="InterPro" id="IPR008948">
    <property type="entry name" value="L-Aspartase-like"/>
</dbReference>
<sequence length="98" mass="11183">ANQEDHVSMGANSVIKLMELINNLREIISIEYVLAAQALDLINMNPCIFNKMLKDIIRESIPFLDADRPVFQDLEKMNTILDSSDDYEKLISTIKIDV</sequence>
<dbReference type="Gene3D" id="1.20.200.10">
    <property type="entry name" value="Fumarase/aspartase (Central domain)"/>
    <property type="match status" value="1"/>
</dbReference>
<dbReference type="Pfam" id="PF00221">
    <property type="entry name" value="Lyase_aromatic"/>
    <property type="match status" value="1"/>
</dbReference>
<reference evidence="1" key="1">
    <citation type="submission" date="2013-08" db="EMBL/GenBank/DDBJ databases">
        <authorList>
            <person name="Mendez C."/>
            <person name="Richter M."/>
            <person name="Ferrer M."/>
            <person name="Sanchez J."/>
        </authorList>
    </citation>
    <scope>NUCLEOTIDE SEQUENCE</scope>
</reference>
<evidence type="ECO:0000313" key="1">
    <source>
        <dbReference type="EMBL" id="EQD80204.1"/>
    </source>
</evidence>
<dbReference type="GO" id="GO:0016829">
    <property type="term" value="F:lyase activity"/>
    <property type="evidence" value="ECO:0007669"/>
    <property type="project" value="UniProtKB-KW"/>
</dbReference>
<organism evidence="1">
    <name type="scientific">mine drainage metagenome</name>
    <dbReference type="NCBI Taxonomy" id="410659"/>
    <lineage>
        <taxon>unclassified sequences</taxon>
        <taxon>metagenomes</taxon>
        <taxon>ecological metagenomes</taxon>
    </lineage>
</organism>
<reference evidence="1" key="2">
    <citation type="journal article" date="2014" name="ISME J.">
        <title>Microbial stratification in low pH oxic and suboxic macroscopic growths along an acid mine drainage.</title>
        <authorList>
            <person name="Mendez-Garcia C."/>
            <person name="Mesa V."/>
            <person name="Sprenger R.R."/>
            <person name="Richter M."/>
            <person name="Diez M.S."/>
            <person name="Solano J."/>
            <person name="Bargiela R."/>
            <person name="Golyshina O.V."/>
            <person name="Manteca A."/>
            <person name="Ramos J.L."/>
            <person name="Gallego J.R."/>
            <person name="Llorente I."/>
            <person name="Martins Dos Santos V.A."/>
            <person name="Jensen O.N."/>
            <person name="Pelaez A.I."/>
            <person name="Sanchez J."/>
            <person name="Ferrer M."/>
        </authorList>
    </citation>
    <scope>NUCLEOTIDE SEQUENCE</scope>
</reference>
<dbReference type="EC" id="4.3.1.-" evidence="1"/>
<dbReference type="AlphaFoldDB" id="T1DFV1"/>
<keyword evidence="1" id="KW-0456">Lyase</keyword>
<gene>
    <name evidence="1" type="ORF">B1A_01136</name>
</gene>
<name>T1DFV1_9ZZZZ</name>
<proteinExistence type="predicted"/>
<feature type="non-terminal residue" evidence="1">
    <location>
        <position position="1"/>
    </location>
</feature>